<dbReference type="AlphaFoldDB" id="A0A146LDW1"/>
<reference evidence="1" key="1">
    <citation type="journal article" date="2016" name="Gigascience">
        <title>De novo construction of an expanded transcriptome assembly for the western tarnished plant bug, Lygus hesperus.</title>
        <authorList>
            <person name="Tassone E.E."/>
            <person name="Geib S.M."/>
            <person name="Hall B."/>
            <person name="Fabrick J.A."/>
            <person name="Brent C.S."/>
            <person name="Hull J.J."/>
        </authorList>
    </citation>
    <scope>NUCLEOTIDE SEQUENCE</scope>
</reference>
<sequence>MTYLHTFIVEQRHYGLVAFFLPLFRALGVAYDTCNFPNDMAVALHYPLCAEVSYLYELPRVYFIQDLCRVALHMHDDARVFCHRFLLAVDDDEAQTARATHESNSASVRGRFVDLMVVAGKVALSRLQSVPFAHVTTSSTHRDDGGGGGVC</sequence>
<name>A0A146LDW1_LYGHE</name>
<feature type="non-terminal residue" evidence="1">
    <location>
        <position position="151"/>
    </location>
</feature>
<evidence type="ECO:0000313" key="1">
    <source>
        <dbReference type="EMBL" id="JAQ06493.1"/>
    </source>
</evidence>
<proteinExistence type="predicted"/>
<gene>
    <name evidence="1" type="ORF">g.11812</name>
</gene>
<accession>A0A146LDW1</accession>
<dbReference type="EMBL" id="GDHC01012136">
    <property type="protein sequence ID" value="JAQ06493.1"/>
    <property type="molecule type" value="Transcribed_RNA"/>
</dbReference>
<protein>
    <submittedName>
        <fullName evidence="1">Uncharacterized protein</fullName>
    </submittedName>
</protein>
<organism evidence="1">
    <name type="scientific">Lygus hesperus</name>
    <name type="common">Western plant bug</name>
    <dbReference type="NCBI Taxonomy" id="30085"/>
    <lineage>
        <taxon>Eukaryota</taxon>
        <taxon>Metazoa</taxon>
        <taxon>Ecdysozoa</taxon>
        <taxon>Arthropoda</taxon>
        <taxon>Hexapoda</taxon>
        <taxon>Insecta</taxon>
        <taxon>Pterygota</taxon>
        <taxon>Neoptera</taxon>
        <taxon>Paraneoptera</taxon>
        <taxon>Hemiptera</taxon>
        <taxon>Heteroptera</taxon>
        <taxon>Panheteroptera</taxon>
        <taxon>Cimicomorpha</taxon>
        <taxon>Miridae</taxon>
        <taxon>Mirini</taxon>
        <taxon>Lygus</taxon>
    </lineage>
</organism>